<reference evidence="1" key="1">
    <citation type="submission" date="2023-04" db="EMBL/GenBank/DDBJ databases">
        <title>A chromosome-level genome assembly of the parasitoid wasp Eretmocerus hayati.</title>
        <authorList>
            <person name="Zhong Y."/>
            <person name="Liu S."/>
            <person name="Liu Y."/>
        </authorList>
    </citation>
    <scope>NUCLEOTIDE SEQUENCE</scope>
    <source>
        <strain evidence="1">ZJU_SS_LIU_2023</strain>
    </source>
</reference>
<evidence type="ECO:0000313" key="1">
    <source>
        <dbReference type="EMBL" id="KAJ8678845.1"/>
    </source>
</evidence>
<gene>
    <name evidence="1" type="ORF">QAD02_014632</name>
</gene>
<proteinExistence type="predicted"/>
<organism evidence="1 2">
    <name type="scientific">Eretmocerus hayati</name>
    <dbReference type="NCBI Taxonomy" id="131215"/>
    <lineage>
        <taxon>Eukaryota</taxon>
        <taxon>Metazoa</taxon>
        <taxon>Ecdysozoa</taxon>
        <taxon>Arthropoda</taxon>
        <taxon>Hexapoda</taxon>
        <taxon>Insecta</taxon>
        <taxon>Pterygota</taxon>
        <taxon>Neoptera</taxon>
        <taxon>Endopterygota</taxon>
        <taxon>Hymenoptera</taxon>
        <taxon>Apocrita</taxon>
        <taxon>Proctotrupomorpha</taxon>
        <taxon>Chalcidoidea</taxon>
        <taxon>Aphelinidae</taxon>
        <taxon>Aphelininae</taxon>
        <taxon>Eretmocerus</taxon>
    </lineage>
</organism>
<comment type="caution">
    <text evidence="1">The sequence shown here is derived from an EMBL/GenBank/DDBJ whole genome shotgun (WGS) entry which is preliminary data.</text>
</comment>
<evidence type="ECO:0000313" key="2">
    <source>
        <dbReference type="Proteomes" id="UP001239111"/>
    </source>
</evidence>
<sequence>MSNAPTTKAAVVSNHIIEIPRNDFQILFDVTNSEIDPVEDQMYSMPCEKISANQINSESIYVEATDNLSNDEMKEHLFEMPNELTSESSIVPFVEDTASVDTSNGVIFTKDSDVPNTDMPFGLEESSLGSHSLDEQTTNAGQNTKHMRTTANCESKSEDNCKAIARRFMQKELICPFTDTKSSGTKPIFKATGFFRCMLDSLTYVHTKDAKSSVDEHILGCYVGNLINSIRTSLGRAATAVLAPKTSDGQADDS</sequence>
<name>A0ACC2P627_9HYME</name>
<protein>
    <submittedName>
        <fullName evidence="1">Uncharacterized protein</fullName>
    </submittedName>
</protein>
<accession>A0ACC2P627</accession>
<keyword evidence="2" id="KW-1185">Reference proteome</keyword>
<dbReference type="EMBL" id="CM056742">
    <property type="protein sequence ID" value="KAJ8678845.1"/>
    <property type="molecule type" value="Genomic_DNA"/>
</dbReference>
<dbReference type="Proteomes" id="UP001239111">
    <property type="component" value="Chromosome 2"/>
</dbReference>